<organism evidence="2 3">
    <name type="scientific">Paspalum notatum var. saurae</name>
    <dbReference type="NCBI Taxonomy" id="547442"/>
    <lineage>
        <taxon>Eukaryota</taxon>
        <taxon>Viridiplantae</taxon>
        <taxon>Streptophyta</taxon>
        <taxon>Embryophyta</taxon>
        <taxon>Tracheophyta</taxon>
        <taxon>Spermatophyta</taxon>
        <taxon>Magnoliopsida</taxon>
        <taxon>Liliopsida</taxon>
        <taxon>Poales</taxon>
        <taxon>Poaceae</taxon>
        <taxon>PACMAD clade</taxon>
        <taxon>Panicoideae</taxon>
        <taxon>Andropogonodae</taxon>
        <taxon>Paspaleae</taxon>
        <taxon>Paspalinae</taxon>
        <taxon>Paspalum</taxon>
    </lineage>
</organism>
<dbReference type="AlphaFoldDB" id="A0AAQ3TUF0"/>
<name>A0AAQ3TUF0_PASNO</name>
<dbReference type="Proteomes" id="UP001341281">
    <property type="component" value="Chromosome 06"/>
</dbReference>
<protein>
    <submittedName>
        <fullName evidence="2">Uncharacterized protein</fullName>
    </submittedName>
</protein>
<accession>A0AAQ3TUF0</accession>
<keyword evidence="3" id="KW-1185">Reference proteome</keyword>
<gene>
    <name evidence="2" type="ORF">U9M48_027171</name>
</gene>
<feature type="region of interest" description="Disordered" evidence="1">
    <location>
        <begin position="28"/>
        <end position="84"/>
    </location>
</feature>
<evidence type="ECO:0000313" key="3">
    <source>
        <dbReference type="Proteomes" id="UP001341281"/>
    </source>
</evidence>
<sequence>MALVFLRKPWWGLRSLKMASVSTSCKATPVVPPAASAGDPPLATPPAPKTPCGDPSAKPQATPPCGDPPADTAVKQAQGQKDSI</sequence>
<evidence type="ECO:0000313" key="2">
    <source>
        <dbReference type="EMBL" id="WVZ79609.1"/>
    </source>
</evidence>
<proteinExistence type="predicted"/>
<reference evidence="2 3" key="1">
    <citation type="submission" date="2024-02" db="EMBL/GenBank/DDBJ databases">
        <title>High-quality chromosome-scale genome assembly of Pensacola bahiagrass (Paspalum notatum Flugge var. saurae).</title>
        <authorList>
            <person name="Vega J.M."/>
            <person name="Podio M."/>
            <person name="Orjuela J."/>
            <person name="Siena L.A."/>
            <person name="Pessino S.C."/>
            <person name="Combes M.C."/>
            <person name="Mariac C."/>
            <person name="Albertini E."/>
            <person name="Pupilli F."/>
            <person name="Ortiz J.P.A."/>
            <person name="Leblanc O."/>
        </authorList>
    </citation>
    <scope>NUCLEOTIDE SEQUENCE [LARGE SCALE GENOMIC DNA]</scope>
    <source>
        <strain evidence="2">R1</strain>
        <tissue evidence="2">Leaf</tissue>
    </source>
</reference>
<feature type="compositionally biased region" description="Polar residues" evidence="1">
    <location>
        <begin position="75"/>
        <end position="84"/>
    </location>
</feature>
<dbReference type="EMBL" id="CP144750">
    <property type="protein sequence ID" value="WVZ79609.1"/>
    <property type="molecule type" value="Genomic_DNA"/>
</dbReference>
<evidence type="ECO:0000256" key="1">
    <source>
        <dbReference type="SAM" id="MobiDB-lite"/>
    </source>
</evidence>